<dbReference type="Proteomes" id="UP000419138">
    <property type="component" value="Unassembled WGS sequence"/>
</dbReference>
<sequence>MQQGSHRADVLGDGGRGPGVGAAVERLGEGTYADQEFTLLEGRVRENLTLGCDSPVSDAALGRAPADVGLAGTVAALPDGLDTRLGGGTDLSGGERQRLALARALLTETDVVLLDEPTSQLDGINEQLLRAVVDRLARDRAVVVVARRLSTVRHADQIAFVAEGRVLGTGRHDELLAGCPGYRALVEGQTAVAASADRAAAPALP</sequence>
<accession>A0A646KRD0</accession>
<dbReference type="PROSITE" id="PS50893">
    <property type="entry name" value="ABC_TRANSPORTER_2"/>
    <property type="match status" value="1"/>
</dbReference>
<dbReference type="GO" id="GO:0015421">
    <property type="term" value="F:ABC-type oligopeptide transporter activity"/>
    <property type="evidence" value="ECO:0007669"/>
    <property type="project" value="TreeGrafter"/>
</dbReference>
<feature type="compositionally biased region" description="Basic and acidic residues" evidence="1">
    <location>
        <begin position="1"/>
        <end position="10"/>
    </location>
</feature>
<protein>
    <submittedName>
        <fullName evidence="3">ATP-binding cassette domain-containing protein</fullName>
    </submittedName>
</protein>
<dbReference type="GO" id="GO:0005524">
    <property type="term" value="F:ATP binding"/>
    <property type="evidence" value="ECO:0007669"/>
    <property type="project" value="UniProtKB-KW"/>
</dbReference>
<dbReference type="Gene3D" id="3.40.50.300">
    <property type="entry name" value="P-loop containing nucleotide triphosphate hydrolases"/>
    <property type="match status" value="1"/>
</dbReference>
<dbReference type="GO" id="GO:0016887">
    <property type="term" value="F:ATP hydrolysis activity"/>
    <property type="evidence" value="ECO:0007669"/>
    <property type="project" value="InterPro"/>
</dbReference>
<reference evidence="3 4" key="1">
    <citation type="submission" date="2019-05" db="EMBL/GenBank/DDBJ databases">
        <title>Comparative genomics and metabolomics analyses of clavulanic acid producing Streptomyces species provides insight into specialized metabolism and evolution of beta-lactam biosynthetic gene clusters.</title>
        <authorList>
            <person name="Moore M.A."/>
            <person name="Cruz-Morales P."/>
            <person name="Barona Gomez F."/>
            <person name="Kapil T."/>
        </authorList>
    </citation>
    <scope>NUCLEOTIDE SEQUENCE [LARGE SCALE GENOMIC DNA]</scope>
    <source>
        <strain evidence="3 4">NRRL 5741</strain>
    </source>
</reference>
<keyword evidence="3" id="KW-0547">Nucleotide-binding</keyword>
<keyword evidence="4" id="KW-1185">Reference proteome</keyword>
<keyword evidence="3" id="KW-0067">ATP-binding</keyword>
<organism evidence="3 4">
    <name type="scientific">Streptomyces jumonjinensis</name>
    <dbReference type="NCBI Taxonomy" id="1945"/>
    <lineage>
        <taxon>Bacteria</taxon>
        <taxon>Bacillati</taxon>
        <taxon>Actinomycetota</taxon>
        <taxon>Actinomycetes</taxon>
        <taxon>Kitasatosporales</taxon>
        <taxon>Streptomycetaceae</taxon>
        <taxon>Streptomyces</taxon>
    </lineage>
</organism>
<dbReference type="RefSeq" id="WP_323393190.1">
    <property type="nucleotide sequence ID" value="NZ_JBEPDZ010000046.1"/>
</dbReference>
<gene>
    <name evidence="3" type="ORF">FF041_30970</name>
</gene>
<dbReference type="PANTHER" id="PTHR43394:SF1">
    <property type="entry name" value="ATP-BINDING CASSETTE SUB-FAMILY B MEMBER 10, MITOCHONDRIAL"/>
    <property type="match status" value="1"/>
</dbReference>
<evidence type="ECO:0000313" key="3">
    <source>
        <dbReference type="EMBL" id="MQT04421.1"/>
    </source>
</evidence>
<dbReference type="InterPro" id="IPR017871">
    <property type="entry name" value="ABC_transporter-like_CS"/>
</dbReference>
<dbReference type="InterPro" id="IPR003439">
    <property type="entry name" value="ABC_transporter-like_ATP-bd"/>
</dbReference>
<dbReference type="InterPro" id="IPR027417">
    <property type="entry name" value="P-loop_NTPase"/>
</dbReference>
<dbReference type="SUPFAM" id="SSF52540">
    <property type="entry name" value="P-loop containing nucleoside triphosphate hydrolases"/>
    <property type="match status" value="1"/>
</dbReference>
<dbReference type="Pfam" id="PF00005">
    <property type="entry name" value="ABC_tran"/>
    <property type="match status" value="1"/>
</dbReference>
<evidence type="ECO:0000259" key="2">
    <source>
        <dbReference type="PROSITE" id="PS50893"/>
    </source>
</evidence>
<evidence type="ECO:0000313" key="4">
    <source>
        <dbReference type="Proteomes" id="UP000419138"/>
    </source>
</evidence>
<name>A0A646KRD0_STRJU</name>
<evidence type="ECO:0000256" key="1">
    <source>
        <dbReference type="SAM" id="MobiDB-lite"/>
    </source>
</evidence>
<dbReference type="PROSITE" id="PS00211">
    <property type="entry name" value="ABC_TRANSPORTER_1"/>
    <property type="match status" value="1"/>
</dbReference>
<dbReference type="EMBL" id="VCLA01000191">
    <property type="protein sequence ID" value="MQT04421.1"/>
    <property type="molecule type" value="Genomic_DNA"/>
</dbReference>
<comment type="caution">
    <text evidence="3">The sequence shown here is derived from an EMBL/GenBank/DDBJ whole genome shotgun (WGS) entry which is preliminary data.</text>
</comment>
<dbReference type="InterPro" id="IPR039421">
    <property type="entry name" value="Type_1_exporter"/>
</dbReference>
<feature type="region of interest" description="Disordered" evidence="1">
    <location>
        <begin position="1"/>
        <end position="23"/>
    </location>
</feature>
<proteinExistence type="predicted"/>
<dbReference type="AlphaFoldDB" id="A0A646KRD0"/>
<dbReference type="PANTHER" id="PTHR43394">
    <property type="entry name" value="ATP-DEPENDENT PERMEASE MDL1, MITOCHONDRIAL"/>
    <property type="match status" value="1"/>
</dbReference>
<feature type="domain" description="ABC transporter" evidence="2">
    <location>
        <begin position="5"/>
        <end position="188"/>
    </location>
</feature>